<organism evidence="1 2">
    <name type="scientific">Persicobacter diffluens</name>
    <dbReference type="NCBI Taxonomy" id="981"/>
    <lineage>
        <taxon>Bacteria</taxon>
        <taxon>Pseudomonadati</taxon>
        <taxon>Bacteroidota</taxon>
        <taxon>Cytophagia</taxon>
        <taxon>Cytophagales</taxon>
        <taxon>Persicobacteraceae</taxon>
        <taxon>Persicobacter</taxon>
    </lineage>
</organism>
<reference evidence="1 2" key="1">
    <citation type="submission" date="2021-12" db="EMBL/GenBank/DDBJ databases">
        <title>Genome sequencing of bacteria with rrn-lacking chromosome and rrn-plasmid.</title>
        <authorList>
            <person name="Anda M."/>
            <person name="Iwasaki W."/>
        </authorList>
    </citation>
    <scope>NUCLEOTIDE SEQUENCE [LARGE SCALE GENOMIC DNA]</scope>
    <source>
        <strain evidence="1 2">NBRC 15940</strain>
    </source>
</reference>
<evidence type="ECO:0000313" key="2">
    <source>
        <dbReference type="Proteomes" id="UP001310022"/>
    </source>
</evidence>
<protein>
    <submittedName>
        <fullName evidence="1">Uncharacterized protein</fullName>
    </submittedName>
</protein>
<gene>
    <name evidence="1" type="ORF">PEDI_31950</name>
</gene>
<proteinExistence type="predicted"/>
<comment type="caution">
    <text evidence="1">The sequence shown here is derived from an EMBL/GenBank/DDBJ whole genome shotgun (WGS) entry which is preliminary data.</text>
</comment>
<evidence type="ECO:0000313" key="1">
    <source>
        <dbReference type="EMBL" id="GJM62643.1"/>
    </source>
</evidence>
<name>A0AAN4W108_9BACT</name>
<keyword evidence="2" id="KW-1185">Reference proteome</keyword>
<sequence length="318" mass="37490">MQTVRLHFADDTETMDTDSKFKILECKFGDKRFKIEEDLPEVGWYLYVYDLNDKCVADHLQDDLETIIDFAFEEYQIPKTNWIESEIRSFVQEETYKLLAQRVLSHFDSKKLIDWAIMLMGKGFDSESLIILAGLDSDTTEEREQYFWQTINELGLDVNRTDFELIDNYAIYVAESVVHKKMEPKDGLAIMQDIVRSTDYSKKYIQFFEIDEDLDYLKYDNHTIFNTGLTLKNADSFIAREFELLLEAEKYKIDDKTRGLAYCNSCDKIEKPRLKNKRNWIGKVKYQIWVCGVCESQDILHFSSQKGKEIIMTRINAT</sequence>
<dbReference type="AlphaFoldDB" id="A0AAN4W108"/>
<dbReference type="EMBL" id="BQKE01000002">
    <property type="protein sequence ID" value="GJM62643.1"/>
    <property type="molecule type" value="Genomic_DNA"/>
</dbReference>
<accession>A0AAN4W108</accession>
<dbReference type="Proteomes" id="UP001310022">
    <property type="component" value="Unassembled WGS sequence"/>
</dbReference>